<proteinExistence type="predicted"/>
<dbReference type="EMBL" id="WIXO01000001">
    <property type="protein sequence ID" value="MTE20541.1"/>
    <property type="molecule type" value="Genomic_DNA"/>
</dbReference>
<keyword evidence="2" id="KW-1185">Reference proteome</keyword>
<dbReference type="SUPFAM" id="SSF160631">
    <property type="entry name" value="SMI1/KNR4-like"/>
    <property type="match status" value="1"/>
</dbReference>
<sequence length="197" mass="22164">MSMERLAAAAGLNGPRRYVVDWQRVEASLGTRLPADYREYVYWFGPGNFQDEFVVCVPGVENSNVELASRLRDERDSGRLWTEVSGDPVPFPLFPEPAGWLPFAFTLEGGAVYWVTEGEDPDRWTIGARDRMWRPERFDGGFSEFLREAVWDTIELDAVQEYGDEPPLAFRPSDGAWIGGAGARLEPYGSFEEAAEG</sequence>
<name>A0A6G2BE37_9ACTN</name>
<dbReference type="OrthoDB" id="5572373at2"/>
<reference evidence="1 2" key="1">
    <citation type="submission" date="2019-11" db="EMBL/GenBank/DDBJ databases">
        <authorList>
            <person name="Yuan L."/>
        </authorList>
    </citation>
    <scope>NUCLEOTIDE SEQUENCE [LARGE SCALE GENOMIC DNA]</scope>
    <source>
        <strain evidence="1 2">TRM43335</strain>
    </source>
</reference>
<dbReference type="Pfam" id="PF14568">
    <property type="entry name" value="SUKH_6"/>
    <property type="match status" value="1"/>
</dbReference>
<evidence type="ECO:0008006" key="3">
    <source>
        <dbReference type="Google" id="ProtNLM"/>
    </source>
</evidence>
<comment type="caution">
    <text evidence="1">The sequence shown here is derived from an EMBL/GenBank/DDBJ whole genome shotgun (WGS) entry which is preliminary data.</text>
</comment>
<gene>
    <name evidence="1" type="ORF">F0L17_15790</name>
</gene>
<dbReference type="InterPro" id="IPR037883">
    <property type="entry name" value="Knr4/Smi1-like_sf"/>
</dbReference>
<evidence type="ECO:0000313" key="1">
    <source>
        <dbReference type="EMBL" id="MTE20541.1"/>
    </source>
</evidence>
<dbReference type="Proteomes" id="UP000473014">
    <property type="component" value="Unassembled WGS sequence"/>
</dbReference>
<dbReference type="AlphaFoldDB" id="A0A6G2BE37"/>
<accession>A0A6G2BE37</accession>
<organism evidence="1 2">
    <name type="scientific">Streptomyces taklimakanensis</name>
    <dbReference type="NCBI Taxonomy" id="2569853"/>
    <lineage>
        <taxon>Bacteria</taxon>
        <taxon>Bacillati</taxon>
        <taxon>Actinomycetota</taxon>
        <taxon>Actinomycetes</taxon>
        <taxon>Kitasatosporales</taxon>
        <taxon>Streptomycetaceae</taxon>
        <taxon>Streptomyces</taxon>
    </lineage>
</organism>
<dbReference type="Gene3D" id="3.40.1580.10">
    <property type="entry name" value="SMI1/KNR4-like"/>
    <property type="match status" value="1"/>
</dbReference>
<protein>
    <recommendedName>
        <fullName evidence="3">Knr4/Smi1-like domain-containing protein</fullName>
    </recommendedName>
</protein>
<evidence type="ECO:0000313" key="2">
    <source>
        <dbReference type="Proteomes" id="UP000473014"/>
    </source>
</evidence>